<dbReference type="Pfam" id="PF00512">
    <property type="entry name" value="HisKA"/>
    <property type="match status" value="1"/>
</dbReference>
<evidence type="ECO:0000256" key="1">
    <source>
        <dbReference type="ARBA" id="ARBA00000085"/>
    </source>
</evidence>
<dbReference type="SUPFAM" id="SSF55874">
    <property type="entry name" value="ATPase domain of HSP90 chaperone/DNA topoisomerase II/histidine kinase"/>
    <property type="match status" value="1"/>
</dbReference>
<keyword evidence="7" id="KW-1133">Transmembrane helix</keyword>
<feature type="domain" description="Histidine kinase" evidence="8">
    <location>
        <begin position="848"/>
        <end position="1062"/>
    </location>
</feature>
<dbReference type="Gene3D" id="3.30.565.10">
    <property type="entry name" value="Histidine kinase-like ATPase, C-terminal domain"/>
    <property type="match status" value="1"/>
</dbReference>
<dbReference type="Pfam" id="PF02518">
    <property type="entry name" value="HATPase_c"/>
    <property type="match status" value="1"/>
</dbReference>
<dbReference type="SUPFAM" id="SSF47384">
    <property type="entry name" value="Homodimeric domain of signal transducing histidine kinase"/>
    <property type="match status" value="1"/>
</dbReference>
<dbReference type="Gene3D" id="2.60.40.10">
    <property type="entry name" value="Immunoglobulins"/>
    <property type="match status" value="1"/>
</dbReference>
<dbReference type="InterPro" id="IPR005467">
    <property type="entry name" value="His_kinase_dom"/>
</dbReference>
<feature type="transmembrane region" description="Helical" evidence="7">
    <location>
        <begin position="794"/>
        <end position="814"/>
    </location>
</feature>
<dbReference type="PROSITE" id="PS50110">
    <property type="entry name" value="RESPONSE_REGULATORY"/>
    <property type="match status" value="1"/>
</dbReference>
<dbReference type="SUPFAM" id="SSF52172">
    <property type="entry name" value="CheY-like"/>
    <property type="match status" value="1"/>
</dbReference>
<keyword evidence="7" id="KW-0812">Transmembrane</keyword>
<dbReference type="Pfam" id="PF07494">
    <property type="entry name" value="Reg_prop"/>
    <property type="match status" value="4"/>
</dbReference>
<keyword evidence="4" id="KW-0808">Transferase</keyword>
<dbReference type="InterPro" id="IPR003594">
    <property type="entry name" value="HATPase_dom"/>
</dbReference>
<evidence type="ECO:0000259" key="8">
    <source>
        <dbReference type="PROSITE" id="PS50109"/>
    </source>
</evidence>
<dbReference type="InterPro" id="IPR013783">
    <property type="entry name" value="Ig-like_fold"/>
</dbReference>
<dbReference type="PROSITE" id="PS50109">
    <property type="entry name" value="HIS_KIN"/>
    <property type="match status" value="1"/>
</dbReference>
<feature type="modified residue" description="4-aspartylphosphate" evidence="6">
    <location>
        <position position="1131"/>
    </location>
</feature>
<evidence type="ECO:0000256" key="5">
    <source>
        <dbReference type="ARBA" id="ARBA00022777"/>
    </source>
</evidence>
<gene>
    <name evidence="10" type="ORF">GCM10007898_33650</name>
</gene>
<evidence type="ECO:0000313" key="11">
    <source>
        <dbReference type="Proteomes" id="UP001156627"/>
    </source>
</evidence>
<evidence type="ECO:0000256" key="3">
    <source>
        <dbReference type="ARBA" id="ARBA00022553"/>
    </source>
</evidence>
<keyword evidence="3 6" id="KW-0597">Phosphoprotein</keyword>
<dbReference type="SUPFAM" id="SSF63829">
    <property type="entry name" value="Calcium-dependent phosphotriesterase"/>
    <property type="match status" value="3"/>
</dbReference>
<dbReference type="PANTHER" id="PTHR43047:SF72">
    <property type="entry name" value="OSMOSENSING HISTIDINE PROTEIN KINASE SLN1"/>
    <property type="match status" value="1"/>
</dbReference>
<reference evidence="11" key="1">
    <citation type="journal article" date="2019" name="Int. J. Syst. Evol. Microbiol.">
        <title>The Global Catalogue of Microorganisms (GCM) 10K type strain sequencing project: providing services to taxonomists for standard genome sequencing and annotation.</title>
        <authorList>
            <consortium name="The Broad Institute Genomics Platform"/>
            <consortium name="The Broad Institute Genome Sequencing Center for Infectious Disease"/>
            <person name="Wu L."/>
            <person name="Ma J."/>
        </authorList>
    </citation>
    <scope>NUCLEOTIDE SEQUENCE [LARGE SCALE GENOMIC DNA]</scope>
    <source>
        <strain evidence="11">NBRC 111981</strain>
    </source>
</reference>
<dbReference type="InterPro" id="IPR011110">
    <property type="entry name" value="Reg_prop"/>
</dbReference>
<dbReference type="SMART" id="SM00448">
    <property type="entry name" value="REC"/>
    <property type="match status" value="1"/>
</dbReference>
<dbReference type="CDD" id="cd16922">
    <property type="entry name" value="HATPase_EvgS-ArcB-TorS-like"/>
    <property type="match status" value="1"/>
</dbReference>
<dbReference type="InterPro" id="IPR015943">
    <property type="entry name" value="WD40/YVTN_repeat-like_dom_sf"/>
</dbReference>
<dbReference type="InterPro" id="IPR011123">
    <property type="entry name" value="Y_Y_Y"/>
</dbReference>
<keyword evidence="7" id="KW-0472">Membrane</keyword>
<evidence type="ECO:0000259" key="9">
    <source>
        <dbReference type="PROSITE" id="PS50110"/>
    </source>
</evidence>
<organism evidence="10 11">
    <name type="scientific">Dyella flagellata</name>
    <dbReference type="NCBI Taxonomy" id="1867833"/>
    <lineage>
        <taxon>Bacteria</taxon>
        <taxon>Pseudomonadati</taxon>
        <taxon>Pseudomonadota</taxon>
        <taxon>Gammaproteobacteria</taxon>
        <taxon>Lysobacterales</taxon>
        <taxon>Rhodanobacteraceae</taxon>
        <taxon>Dyella</taxon>
    </lineage>
</organism>
<dbReference type="CDD" id="cd00082">
    <property type="entry name" value="HisKA"/>
    <property type="match status" value="1"/>
</dbReference>
<evidence type="ECO:0000256" key="2">
    <source>
        <dbReference type="ARBA" id="ARBA00012438"/>
    </source>
</evidence>
<protein>
    <recommendedName>
        <fullName evidence="2">histidine kinase</fullName>
        <ecNumber evidence="2">2.7.13.3</ecNumber>
    </recommendedName>
</protein>
<dbReference type="Gene3D" id="3.40.50.2300">
    <property type="match status" value="1"/>
</dbReference>
<keyword evidence="11" id="KW-1185">Reference proteome</keyword>
<dbReference type="Proteomes" id="UP001156627">
    <property type="component" value="Unassembled WGS sequence"/>
</dbReference>
<comment type="catalytic activity">
    <reaction evidence="1">
        <text>ATP + protein L-histidine = ADP + protein N-phospho-L-histidine.</text>
        <dbReference type="EC" id="2.7.13.3"/>
    </reaction>
</comment>
<evidence type="ECO:0000313" key="10">
    <source>
        <dbReference type="EMBL" id="GLQ89790.1"/>
    </source>
</evidence>
<proteinExistence type="predicted"/>
<feature type="domain" description="Response regulatory" evidence="9">
    <location>
        <begin position="1082"/>
        <end position="1198"/>
    </location>
</feature>
<dbReference type="InterPro" id="IPR011006">
    <property type="entry name" value="CheY-like_superfamily"/>
</dbReference>
<dbReference type="PRINTS" id="PR00344">
    <property type="entry name" value="BCTRLSENSOR"/>
</dbReference>
<dbReference type="InterPro" id="IPR004358">
    <property type="entry name" value="Sig_transdc_His_kin-like_C"/>
</dbReference>
<dbReference type="PANTHER" id="PTHR43047">
    <property type="entry name" value="TWO-COMPONENT HISTIDINE PROTEIN KINASE"/>
    <property type="match status" value="1"/>
</dbReference>
<dbReference type="InterPro" id="IPR001789">
    <property type="entry name" value="Sig_transdc_resp-reg_receiver"/>
</dbReference>
<dbReference type="GO" id="GO:0016301">
    <property type="term" value="F:kinase activity"/>
    <property type="evidence" value="ECO:0007669"/>
    <property type="project" value="UniProtKB-KW"/>
</dbReference>
<dbReference type="Pfam" id="PF00072">
    <property type="entry name" value="Response_reg"/>
    <property type="match status" value="1"/>
</dbReference>
<dbReference type="SMART" id="SM00387">
    <property type="entry name" value="HATPase_c"/>
    <property type="match status" value="1"/>
</dbReference>
<dbReference type="InterPro" id="IPR036097">
    <property type="entry name" value="HisK_dim/P_sf"/>
</dbReference>
<sequence length="1206" mass="131388">MGGLWDRIERSDGHRIRAEPGHTAIGAPVLTFVLAALLLGGTQSAAGSIATPAAISPAPTPQFRRFGTAEGLPDPTISALVQDHEGYVWIGAGAALARYDGVEFKTWPHRAGDAYAAPSDRVRALLVDSQGRLWNAGDDGLARYDAARDRFVHWRHDDKLPDSLGGNQVEALAQDRDGTLWVGLSDGGLDRMLGEDRFAHARHDPTDPRSLANNQIHALLAEPDGRLWIGTSAGVDLRERDGSYSHVHFQSEDGQVLDPPQVIALVRDGDALLIGTVRGLFRLDRDKVAQAVPLEGVPPGPVASIAADGTGRLWLGTIHGLVLRDQNGRIYRFSADQLLPHALPGQIVLRLLRDREGGLWLGTNNGLAYLSPDWNEFTRSVHRPDDPTSLSPGAFSAVAAATDGKLWIGNEDGVIERLDPATQAVEPAVIRLPGTHHDIYGMAADTRGRLWINASNGSFRYNQGHIESISVPAEPYNVELDESGNAYMVLVPSGVCTVPADGTRCTPLPFDSELAAASINDMRWHGHALWIATDKGLARWQDGQPGHFLQGVERRFVRALDFHGDELWVADGGSLSVYRCQGDHAARVARYPLTDPRTIDSVMSLRVDAAGRAWLFTSAGLWLYEPASGSLRGFGLQNGLVDTYFGSNAIARMPDGRLYAPSKNGIVGFQPEAIQPHHRQPEVRLSALSVRHRNGMLEQLPKSGPITLAWDDRDLTVVARAMSFIAPERNLYRFHLDGLDNGWVDTGARGDRSFTQLPAGDFSLHVQAAGPNGSWGELATPLRLHVDRPPWLRWWAWLAYALLLTALFAALLQAMRRRQAQRHRLELITQEHQLARTANQAKTEFLAQLGHEIRTPMTGVLGMAELLLSRPLDDTERRYAQTIRNSGEVLLTLVNDALDLARIESGRLQVVHTIFDPSSLLQDVAELQQAKALAKGLALYTDIADGVPALVLGDAVRVRQILLNLSNNALKFTERGQVRLGLVSDAEGLQFTISDTGPGIALADQAKLFKRYQQLDSPQRDSGSGLGLAICRELATLMGGSIQLESAPGLGSRFYVRLPLQAMAAPVERPSPELRHESRRSHVLLLEDDPVVAAVVEGLLEMQGHTVEHVTTALRGLEALERVRFDAALVDLDLPGLDGLQWAALVRSRQGGDALPMIAITARAGGDEESRAYAAGMDAFLRKPLHGQQLAQTLTAVLRRVPTTVD</sequence>
<dbReference type="EMBL" id="BSOA01000043">
    <property type="protein sequence ID" value="GLQ89790.1"/>
    <property type="molecule type" value="Genomic_DNA"/>
</dbReference>
<dbReference type="Pfam" id="PF07495">
    <property type="entry name" value="Y_Y_Y"/>
    <property type="match status" value="1"/>
</dbReference>
<dbReference type="SMART" id="SM00388">
    <property type="entry name" value="HisKA"/>
    <property type="match status" value="1"/>
</dbReference>
<dbReference type="EC" id="2.7.13.3" evidence="2"/>
<name>A0ABQ5XH15_9GAMM</name>
<dbReference type="CDD" id="cd17546">
    <property type="entry name" value="REC_hyHK_CKI1_RcsC-like"/>
    <property type="match status" value="1"/>
</dbReference>
<evidence type="ECO:0000256" key="6">
    <source>
        <dbReference type="PROSITE-ProRule" id="PRU00169"/>
    </source>
</evidence>
<comment type="caution">
    <text evidence="10">The sequence shown here is derived from an EMBL/GenBank/DDBJ whole genome shotgun (WGS) entry which is preliminary data.</text>
</comment>
<dbReference type="Gene3D" id="1.10.287.130">
    <property type="match status" value="1"/>
</dbReference>
<dbReference type="Gene3D" id="2.130.10.10">
    <property type="entry name" value="YVTN repeat-like/Quinoprotein amine dehydrogenase"/>
    <property type="match status" value="3"/>
</dbReference>
<dbReference type="InterPro" id="IPR036890">
    <property type="entry name" value="HATPase_C_sf"/>
</dbReference>
<dbReference type="InterPro" id="IPR003661">
    <property type="entry name" value="HisK_dim/P_dom"/>
</dbReference>
<keyword evidence="5 10" id="KW-0418">Kinase</keyword>
<evidence type="ECO:0000256" key="7">
    <source>
        <dbReference type="SAM" id="Phobius"/>
    </source>
</evidence>
<evidence type="ECO:0000256" key="4">
    <source>
        <dbReference type="ARBA" id="ARBA00022679"/>
    </source>
</evidence>
<accession>A0ABQ5XH15</accession>